<evidence type="ECO:0000313" key="9">
    <source>
        <dbReference type="EMBL" id="GMH23410.1"/>
    </source>
</evidence>
<feature type="compositionally biased region" description="Basic and acidic residues" evidence="8">
    <location>
        <begin position="255"/>
        <end position="267"/>
    </location>
</feature>
<keyword evidence="10" id="KW-1185">Reference proteome</keyword>
<dbReference type="EMBL" id="BSYO01000026">
    <property type="protein sequence ID" value="GMH23410.1"/>
    <property type="molecule type" value="Genomic_DNA"/>
</dbReference>
<dbReference type="Proteomes" id="UP001279734">
    <property type="component" value="Unassembled WGS sequence"/>
</dbReference>
<feature type="region of interest" description="Disordered" evidence="8">
    <location>
        <begin position="129"/>
        <end position="304"/>
    </location>
</feature>
<evidence type="ECO:0000256" key="8">
    <source>
        <dbReference type="SAM" id="MobiDB-lite"/>
    </source>
</evidence>
<feature type="compositionally biased region" description="Acidic residues" evidence="8">
    <location>
        <begin position="278"/>
        <end position="289"/>
    </location>
</feature>
<dbReference type="GO" id="GO:0005732">
    <property type="term" value="C:sno(s)RNA-containing ribonucleoprotein complex"/>
    <property type="evidence" value="ECO:0007669"/>
    <property type="project" value="UniProtKB-UniRule"/>
</dbReference>
<name>A0AAD3T5H7_NEPGR</name>
<evidence type="ECO:0000256" key="7">
    <source>
        <dbReference type="PIRNR" id="PIRNR017300"/>
    </source>
</evidence>
<feature type="compositionally biased region" description="Basic and acidic residues" evidence="8">
    <location>
        <begin position="189"/>
        <end position="222"/>
    </location>
</feature>
<gene>
    <name evidence="9" type="ORF">Nepgr_025253</name>
</gene>
<feature type="compositionally biased region" description="Basic residues" evidence="8">
    <location>
        <begin position="519"/>
        <end position="528"/>
    </location>
</feature>
<keyword evidence="2 7" id="KW-0690">Ribosome biogenesis</keyword>
<dbReference type="PANTHER" id="PTHR17039:SF0">
    <property type="entry name" value="U3 SMALL NUCLEOLAR RIBONUCLEOPROTEIN PROTEIN MPP10"/>
    <property type="match status" value="1"/>
</dbReference>
<feature type="compositionally biased region" description="Acidic residues" evidence="8">
    <location>
        <begin position="225"/>
        <end position="238"/>
    </location>
</feature>
<sequence length="555" mass="62771">MANSSENGGGLEALLRLKSTDPPLFLSPSTDLSVASRLASQYLFSSLKPYTPKSPLDQLLTEGFDAEQIWQQIDLQSQPLISTIRREIKRFEKNPDQISKSFRMIEANGRLEGEIRGNGKVGLEQESDELEGLDDHTHDDDDEDDEEDDDLEGAPEEGEGRECGEEEEDDEEDDKGVESEDGGTGVEDEFLKIKELEKYLKEDEAREYGLENKKETSKDKASNVDGEEGDKDSAEEDERLALFGADDDYEEDNLENARYEDFFESKKTLRRKSKQGDDSDYSGGEDEREDDKAFGSQKKQVLSKHEEQLVKLRTEIEEMEKSNLDPKAWTMLGEVTASKRPKNSALEVDLDFEHNVRPPPVITEEHSLSLEELIKKRVTEMHFDNVQRAPKLPSKGPREVKELDDNKSKKGLAEIYEEEYAQKSGLISAPLSFSDELKKEASMLFKKLCLKLDALSHFHFAPKPVVEDMDVQVNVPALAMEEVAPIAVSDAAMLAPEEVFSGKGDIKEEAELTQEDRKQRRAKKKRKFKVEQAKRAAKKSRDTTLSDHNDGKELL</sequence>
<organism evidence="9 10">
    <name type="scientific">Nepenthes gracilis</name>
    <name type="common">Slender pitcher plant</name>
    <dbReference type="NCBI Taxonomy" id="150966"/>
    <lineage>
        <taxon>Eukaryota</taxon>
        <taxon>Viridiplantae</taxon>
        <taxon>Streptophyta</taxon>
        <taxon>Embryophyta</taxon>
        <taxon>Tracheophyta</taxon>
        <taxon>Spermatophyta</taxon>
        <taxon>Magnoliopsida</taxon>
        <taxon>eudicotyledons</taxon>
        <taxon>Gunneridae</taxon>
        <taxon>Pentapetalae</taxon>
        <taxon>Caryophyllales</taxon>
        <taxon>Nepenthaceae</taxon>
        <taxon>Nepenthes</taxon>
    </lineage>
</organism>
<evidence type="ECO:0000256" key="3">
    <source>
        <dbReference type="ARBA" id="ARBA00022552"/>
    </source>
</evidence>
<dbReference type="GO" id="GO:0034457">
    <property type="term" value="C:Mpp10 complex"/>
    <property type="evidence" value="ECO:0007669"/>
    <property type="project" value="UniProtKB-UniRule"/>
</dbReference>
<protein>
    <recommendedName>
        <fullName evidence="7">U3 small nucleolar ribonucleoprotein protein MPP10</fullName>
    </recommendedName>
</protein>
<evidence type="ECO:0000256" key="2">
    <source>
        <dbReference type="ARBA" id="ARBA00022517"/>
    </source>
</evidence>
<feature type="compositionally biased region" description="Basic and acidic residues" evidence="8">
    <location>
        <begin position="529"/>
        <end position="555"/>
    </location>
</feature>
<dbReference type="PIRSF" id="PIRSF017300">
    <property type="entry name" value="snoRNP_Mpp10"/>
    <property type="match status" value="1"/>
</dbReference>
<feature type="compositionally biased region" description="Basic and acidic residues" evidence="8">
    <location>
        <begin position="505"/>
        <end position="518"/>
    </location>
</feature>
<dbReference type="AlphaFoldDB" id="A0AAD3T5H7"/>
<evidence type="ECO:0000313" key="10">
    <source>
        <dbReference type="Proteomes" id="UP001279734"/>
    </source>
</evidence>
<comment type="function">
    <text evidence="7">Involved in nucleolar processing of pre-18S ribosomal RNA.</text>
</comment>
<keyword evidence="3 7" id="KW-0698">rRNA processing</keyword>
<evidence type="ECO:0000256" key="6">
    <source>
        <dbReference type="ARBA" id="ARBA00029455"/>
    </source>
</evidence>
<dbReference type="GO" id="GO:0032040">
    <property type="term" value="C:small-subunit processome"/>
    <property type="evidence" value="ECO:0007669"/>
    <property type="project" value="TreeGrafter"/>
</dbReference>
<dbReference type="GO" id="GO:0006364">
    <property type="term" value="P:rRNA processing"/>
    <property type="evidence" value="ECO:0007669"/>
    <property type="project" value="UniProtKB-KW"/>
</dbReference>
<comment type="subcellular location">
    <subcellularLocation>
        <location evidence="1 7">Nucleus</location>
        <location evidence="1 7">Nucleolus</location>
    </subcellularLocation>
</comment>
<feature type="compositionally biased region" description="Acidic residues" evidence="8">
    <location>
        <begin position="245"/>
        <end position="254"/>
    </location>
</feature>
<accession>A0AAD3T5H7</accession>
<evidence type="ECO:0000256" key="1">
    <source>
        <dbReference type="ARBA" id="ARBA00004604"/>
    </source>
</evidence>
<comment type="similarity">
    <text evidence="6 7">Belongs to the MPP10 family.</text>
</comment>
<feature type="compositionally biased region" description="Acidic residues" evidence="8">
    <location>
        <begin position="140"/>
        <end position="157"/>
    </location>
</feature>
<keyword evidence="4 7" id="KW-0539">Nucleus</keyword>
<keyword evidence="5 7" id="KW-0687">Ribonucleoprotein</keyword>
<comment type="caution">
    <text evidence="9">The sequence shown here is derived from an EMBL/GenBank/DDBJ whole genome shotgun (WGS) entry which is preliminary data.</text>
</comment>
<feature type="compositionally biased region" description="Acidic residues" evidence="8">
    <location>
        <begin position="164"/>
        <end position="181"/>
    </location>
</feature>
<dbReference type="Pfam" id="PF04006">
    <property type="entry name" value="Mpp10"/>
    <property type="match status" value="1"/>
</dbReference>
<proteinExistence type="inferred from homology"/>
<dbReference type="InterPro" id="IPR012173">
    <property type="entry name" value="Mpp10"/>
</dbReference>
<evidence type="ECO:0000256" key="5">
    <source>
        <dbReference type="ARBA" id="ARBA00023274"/>
    </source>
</evidence>
<reference evidence="9" key="1">
    <citation type="submission" date="2023-05" db="EMBL/GenBank/DDBJ databases">
        <title>Nepenthes gracilis genome sequencing.</title>
        <authorList>
            <person name="Fukushima K."/>
        </authorList>
    </citation>
    <scope>NUCLEOTIDE SEQUENCE</scope>
    <source>
        <strain evidence="9">SING2019-196</strain>
    </source>
</reference>
<evidence type="ECO:0000256" key="4">
    <source>
        <dbReference type="ARBA" id="ARBA00023242"/>
    </source>
</evidence>
<dbReference type="PANTHER" id="PTHR17039">
    <property type="entry name" value="U3 SMALL NUCLEOLAR RIBONUCLEOPROTEIN PROTEIN MPP10"/>
    <property type="match status" value="1"/>
</dbReference>
<feature type="region of interest" description="Disordered" evidence="8">
    <location>
        <begin position="505"/>
        <end position="555"/>
    </location>
</feature>